<evidence type="ECO:0000256" key="2">
    <source>
        <dbReference type="PIRSR" id="PIRSR613078-2"/>
    </source>
</evidence>
<evidence type="ECO:0000313" key="3">
    <source>
        <dbReference type="EMBL" id="NEY71276.1"/>
    </source>
</evidence>
<dbReference type="Gene3D" id="3.40.50.1240">
    <property type="entry name" value="Phosphoglycerate mutase-like"/>
    <property type="match status" value="1"/>
</dbReference>
<dbReference type="GO" id="GO:0016791">
    <property type="term" value="F:phosphatase activity"/>
    <property type="evidence" value="ECO:0007669"/>
    <property type="project" value="TreeGrafter"/>
</dbReference>
<evidence type="ECO:0000313" key="4">
    <source>
        <dbReference type="Proteomes" id="UP000481043"/>
    </source>
</evidence>
<dbReference type="PANTHER" id="PTHR48100:SF59">
    <property type="entry name" value="ADENOSYLCOBALAMIN_ALPHA-RIBAZOLE PHOSPHATASE"/>
    <property type="match status" value="1"/>
</dbReference>
<dbReference type="EMBL" id="JAAIWM010000002">
    <property type="protein sequence ID" value="NEY71276.1"/>
    <property type="molecule type" value="Genomic_DNA"/>
</dbReference>
<keyword evidence="4" id="KW-1185">Reference proteome</keyword>
<sequence>MTTICLVRHGETDWNVIGKLQGRTDIPLNARGISQAEECRDYLKAYDWDIVVTSPLMRARKTAEIINEGIQASFVVMEEFQEKSFGEAEGMTAEERQATFPNHNYTSQEDTTVFHQRLIKGLSKINELYQDQKVLLVAHGAVIHALLKLLSDGNPEIERTPLFNACISNLHFKEEKWQIKDYNQVAHLSEYHNPLNKL</sequence>
<dbReference type="AlphaFoldDB" id="A0A6M0Q4G4"/>
<feature type="binding site" evidence="2">
    <location>
        <begin position="8"/>
        <end position="15"/>
    </location>
    <ligand>
        <name>substrate</name>
    </ligand>
</feature>
<dbReference type="Pfam" id="PF00300">
    <property type="entry name" value="His_Phos_1"/>
    <property type="match status" value="1"/>
</dbReference>
<feature type="binding site" evidence="2">
    <location>
        <position position="58"/>
    </location>
    <ligand>
        <name>substrate</name>
    </ligand>
</feature>
<dbReference type="PANTHER" id="PTHR48100">
    <property type="entry name" value="BROAD-SPECIFICITY PHOSPHATASE YOR283W-RELATED"/>
    <property type="match status" value="1"/>
</dbReference>
<dbReference type="CDD" id="cd07067">
    <property type="entry name" value="HP_PGM_like"/>
    <property type="match status" value="1"/>
</dbReference>
<protein>
    <submittedName>
        <fullName evidence="3">Histidine phosphatase family protein</fullName>
    </submittedName>
</protein>
<gene>
    <name evidence="3" type="ORF">G4D63_05920</name>
</gene>
<evidence type="ECO:0000256" key="1">
    <source>
        <dbReference type="PIRSR" id="PIRSR613078-1"/>
    </source>
</evidence>
<dbReference type="InterPro" id="IPR013078">
    <property type="entry name" value="His_Pase_superF_clade-1"/>
</dbReference>
<dbReference type="InterPro" id="IPR050275">
    <property type="entry name" value="PGM_Phosphatase"/>
</dbReference>
<dbReference type="Proteomes" id="UP000481043">
    <property type="component" value="Unassembled WGS sequence"/>
</dbReference>
<feature type="active site" description="Proton donor/acceptor" evidence="1">
    <location>
        <position position="82"/>
    </location>
</feature>
<dbReference type="SUPFAM" id="SSF53254">
    <property type="entry name" value="Phosphoglycerate mutase-like"/>
    <property type="match status" value="1"/>
</dbReference>
<accession>A0A6M0Q4G4</accession>
<proteinExistence type="predicted"/>
<dbReference type="SMART" id="SM00855">
    <property type="entry name" value="PGAM"/>
    <property type="match status" value="1"/>
</dbReference>
<name>A0A6M0Q4G4_9BACI</name>
<dbReference type="PROSITE" id="PS00175">
    <property type="entry name" value="PG_MUTASE"/>
    <property type="match status" value="1"/>
</dbReference>
<organism evidence="3 4">
    <name type="scientific">Bacillus mesophilus</name>
    <dbReference type="NCBI Taxonomy" id="1808955"/>
    <lineage>
        <taxon>Bacteria</taxon>
        <taxon>Bacillati</taxon>
        <taxon>Bacillota</taxon>
        <taxon>Bacilli</taxon>
        <taxon>Bacillales</taxon>
        <taxon>Bacillaceae</taxon>
        <taxon>Bacillus</taxon>
    </lineage>
</organism>
<dbReference type="RefSeq" id="WP_163178739.1">
    <property type="nucleotide sequence ID" value="NZ_JAAIWM010000002.1"/>
</dbReference>
<dbReference type="InterPro" id="IPR029033">
    <property type="entry name" value="His_PPase_superfam"/>
</dbReference>
<comment type="caution">
    <text evidence="3">The sequence shown here is derived from an EMBL/GenBank/DDBJ whole genome shotgun (WGS) entry which is preliminary data.</text>
</comment>
<feature type="active site" description="Tele-phosphohistidine intermediate" evidence="1">
    <location>
        <position position="9"/>
    </location>
</feature>
<dbReference type="GO" id="GO:0005737">
    <property type="term" value="C:cytoplasm"/>
    <property type="evidence" value="ECO:0007669"/>
    <property type="project" value="TreeGrafter"/>
</dbReference>
<reference evidence="3 4" key="1">
    <citation type="submission" date="2020-02" db="EMBL/GenBank/DDBJ databases">
        <title>Bacillus aquiflavi sp. nov., isolated from yellow water of strong flavor Chinese baijiu in Yibin region of China.</title>
        <authorList>
            <person name="Xie J."/>
        </authorList>
    </citation>
    <scope>NUCLEOTIDE SEQUENCE [LARGE SCALE GENOMIC DNA]</scope>
    <source>
        <strain evidence="3 4">SA4</strain>
    </source>
</reference>
<dbReference type="InterPro" id="IPR001345">
    <property type="entry name" value="PG/BPGM_mutase_AS"/>
</dbReference>